<gene>
    <name evidence="1" type="ORF">ER308_06160</name>
</gene>
<keyword evidence="2" id="KW-1185">Reference proteome</keyword>
<protein>
    <submittedName>
        <fullName evidence="1">DUF1028 domain-containing protein</fullName>
    </submittedName>
</protein>
<dbReference type="InterPro" id="IPR029055">
    <property type="entry name" value="Ntn_hydrolases_N"/>
</dbReference>
<dbReference type="PANTHER" id="PTHR39328:SF1">
    <property type="entry name" value="BLL2871 PROTEIN"/>
    <property type="match status" value="1"/>
</dbReference>
<reference evidence="1 2" key="1">
    <citation type="submission" date="2019-01" db="EMBL/GenBank/DDBJ databases">
        <title>Egibacter rhizosphaerae EGI 80759T.</title>
        <authorList>
            <person name="Chen D.-D."/>
            <person name="Tian Y."/>
            <person name="Jiao J.-Y."/>
            <person name="Zhang X.-T."/>
            <person name="Zhang Y.-G."/>
            <person name="Zhang Y."/>
            <person name="Xiao M."/>
            <person name="Shu W.-S."/>
            <person name="Li W.-J."/>
        </authorList>
    </citation>
    <scope>NUCLEOTIDE SEQUENCE [LARGE SCALE GENOMIC DNA]</scope>
    <source>
        <strain evidence="1 2">EGI 80759</strain>
    </source>
</reference>
<dbReference type="InterPro" id="IPR010430">
    <property type="entry name" value="DUF1028"/>
</dbReference>
<dbReference type="SUPFAM" id="SSF56235">
    <property type="entry name" value="N-terminal nucleophile aminohydrolases (Ntn hydrolases)"/>
    <property type="match status" value="1"/>
</dbReference>
<evidence type="ECO:0000313" key="2">
    <source>
        <dbReference type="Proteomes" id="UP000291469"/>
    </source>
</evidence>
<dbReference type="KEGG" id="erz:ER308_06160"/>
<dbReference type="OrthoDB" id="9790012at2"/>
<evidence type="ECO:0000313" key="1">
    <source>
        <dbReference type="EMBL" id="QBI19164.1"/>
    </source>
</evidence>
<dbReference type="Pfam" id="PF06267">
    <property type="entry name" value="DUF1028"/>
    <property type="match status" value="1"/>
</dbReference>
<dbReference type="RefSeq" id="WP_131154161.1">
    <property type="nucleotide sequence ID" value="NZ_CP036402.1"/>
</dbReference>
<sequence length="228" mass="24226">MTFSIATHDPHSGWFAAGAVTAMPAVGKLVTHARAGVGAACTQATINPYLAIDGLAQLADGRHAQPVLKELVSADPGRDFRQAGLVDGHGGAWAWTGEQTPQWAGHLVHPHVVVQGNRLVGPETLEATLEAFQQRDGQVLAHRILEALAAGEATGADTKGALSANLTVFATEDYPLWDVRVDHTEDPVAALRSLVEEFDQELLPQVRKLPTRADPMGEAAREQTESIG</sequence>
<dbReference type="EMBL" id="CP036402">
    <property type="protein sequence ID" value="QBI19164.1"/>
    <property type="molecule type" value="Genomic_DNA"/>
</dbReference>
<dbReference type="Proteomes" id="UP000291469">
    <property type="component" value="Chromosome"/>
</dbReference>
<dbReference type="Gene3D" id="3.60.20.10">
    <property type="entry name" value="Glutamine Phosphoribosylpyrophosphate, subunit 1, domain 1"/>
    <property type="match status" value="1"/>
</dbReference>
<proteinExistence type="predicted"/>
<organism evidence="1 2">
    <name type="scientific">Egibacter rhizosphaerae</name>
    <dbReference type="NCBI Taxonomy" id="1670831"/>
    <lineage>
        <taxon>Bacteria</taxon>
        <taxon>Bacillati</taxon>
        <taxon>Actinomycetota</taxon>
        <taxon>Nitriliruptoria</taxon>
        <taxon>Egibacterales</taxon>
        <taxon>Egibacteraceae</taxon>
        <taxon>Egibacter</taxon>
    </lineage>
</organism>
<name>A0A411YD76_9ACTN</name>
<dbReference type="AlphaFoldDB" id="A0A411YD76"/>
<accession>A0A411YD76</accession>
<dbReference type="PANTHER" id="PTHR39328">
    <property type="entry name" value="BLL2871 PROTEIN"/>
    <property type="match status" value="1"/>
</dbReference>